<dbReference type="WBParaSite" id="ALUE_0000072301-mRNA-1">
    <property type="protein sequence ID" value="ALUE_0000072301-mRNA-1"/>
    <property type="gene ID" value="ALUE_0000072301"/>
</dbReference>
<evidence type="ECO:0000256" key="1">
    <source>
        <dbReference type="SAM" id="MobiDB-lite"/>
    </source>
</evidence>
<feature type="region of interest" description="Disordered" evidence="1">
    <location>
        <begin position="219"/>
        <end position="440"/>
    </location>
</feature>
<feature type="region of interest" description="Disordered" evidence="1">
    <location>
        <begin position="91"/>
        <end position="111"/>
    </location>
</feature>
<reference evidence="3" key="1">
    <citation type="submission" date="2017-02" db="UniProtKB">
        <authorList>
            <consortium name="WormBaseParasite"/>
        </authorList>
    </citation>
    <scope>IDENTIFICATION</scope>
</reference>
<accession>A0A0M3HGS8</accession>
<feature type="compositionally biased region" description="Polar residues" evidence="1">
    <location>
        <begin position="226"/>
        <end position="244"/>
    </location>
</feature>
<evidence type="ECO:0000313" key="2">
    <source>
        <dbReference type="Proteomes" id="UP000036681"/>
    </source>
</evidence>
<feature type="compositionally biased region" description="Acidic residues" evidence="1">
    <location>
        <begin position="396"/>
        <end position="408"/>
    </location>
</feature>
<feature type="region of interest" description="Disordered" evidence="1">
    <location>
        <begin position="130"/>
        <end position="168"/>
    </location>
</feature>
<dbReference type="AlphaFoldDB" id="A0A0M3HGS8"/>
<feature type="compositionally biased region" description="Polar residues" evidence="1">
    <location>
        <begin position="280"/>
        <end position="304"/>
    </location>
</feature>
<keyword evidence="2" id="KW-1185">Reference proteome</keyword>
<feature type="compositionally biased region" description="Low complexity" evidence="1">
    <location>
        <begin position="262"/>
        <end position="275"/>
    </location>
</feature>
<feature type="compositionally biased region" description="Low complexity" evidence="1">
    <location>
        <begin position="132"/>
        <end position="145"/>
    </location>
</feature>
<feature type="compositionally biased region" description="Polar residues" evidence="1">
    <location>
        <begin position="146"/>
        <end position="159"/>
    </location>
</feature>
<feature type="compositionally biased region" description="Low complexity" evidence="1">
    <location>
        <begin position="365"/>
        <end position="395"/>
    </location>
</feature>
<protein>
    <submittedName>
        <fullName evidence="3">VWFC domain-containing protein</fullName>
    </submittedName>
</protein>
<dbReference type="Proteomes" id="UP000036681">
    <property type="component" value="Unplaced"/>
</dbReference>
<proteinExistence type="predicted"/>
<feature type="compositionally biased region" description="Polar residues" evidence="1">
    <location>
        <begin position="343"/>
        <end position="352"/>
    </location>
</feature>
<sequence length="492" mass="52890">LLQFGFRSCFSLKCALNFLCDYKNFNFFFNCSLRNFHQHSISGDCSVEKSYEKCLTELIESGEICCCDSPDCNEIIVYDYVIAEDDQVNNNDTEQLSTNDPDEWQRDFSSVPTISVENVSEEKIFLRRDVSNMESSSNGEGSSDSAVLTSSPTSTSPNMEYSEAEETALEGISEPVFENSPALFSEASPLAPDAAAEPVNYSLEVEIVETILTIPAAQSAPVGELETSTESQLFEESSPVTEPSSIAAPQAITGSSQPEAGPFSLEEPFSLLEPEAVAEGTSTEGPNSLQPESTTEVLQSQEQLYLSVEVVSETKPEPSSTNCDSAMIETEPLAETAPANDAELTSTFQPDSPSGAPLPMEPEAELASEQSSTAETELSSSFLSSEKSESSTEPMTTEENETPSDESSVDIPSTVEPQLSSMVTSPMTESSAERALPLIAATEALTNQHIEVSQASETPQEPEGNSADSNNVLVSLCIVFFTALLNSAHNHC</sequence>
<evidence type="ECO:0000313" key="3">
    <source>
        <dbReference type="WBParaSite" id="ALUE_0000072301-mRNA-1"/>
    </source>
</evidence>
<organism evidence="2 3">
    <name type="scientific">Ascaris lumbricoides</name>
    <name type="common">Giant roundworm</name>
    <dbReference type="NCBI Taxonomy" id="6252"/>
    <lineage>
        <taxon>Eukaryota</taxon>
        <taxon>Metazoa</taxon>
        <taxon>Ecdysozoa</taxon>
        <taxon>Nematoda</taxon>
        <taxon>Chromadorea</taxon>
        <taxon>Rhabditida</taxon>
        <taxon>Spirurina</taxon>
        <taxon>Ascaridomorpha</taxon>
        <taxon>Ascaridoidea</taxon>
        <taxon>Ascarididae</taxon>
        <taxon>Ascaris</taxon>
    </lineage>
</organism>
<feature type="compositionally biased region" description="Polar residues" evidence="1">
    <location>
        <begin position="415"/>
        <end position="430"/>
    </location>
</feature>
<name>A0A0M3HGS8_ASCLU</name>